<dbReference type="PANTHER" id="PTHR43861">
    <property type="entry name" value="TRANS-ACONITATE 2-METHYLTRANSFERASE-RELATED"/>
    <property type="match status" value="1"/>
</dbReference>
<dbReference type="InterPro" id="IPR029063">
    <property type="entry name" value="SAM-dependent_MTases_sf"/>
</dbReference>
<proteinExistence type="predicted"/>
<dbReference type="Proteomes" id="UP000607559">
    <property type="component" value="Unassembled WGS sequence"/>
</dbReference>
<keyword evidence="2" id="KW-1185">Reference proteome</keyword>
<evidence type="ECO:0000313" key="2">
    <source>
        <dbReference type="Proteomes" id="UP000607559"/>
    </source>
</evidence>
<dbReference type="AlphaFoldDB" id="A0A8J2UB19"/>
<organism evidence="1 2">
    <name type="scientific">Puia dinghuensis</name>
    <dbReference type="NCBI Taxonomy" id="1792502"/>
    <lineage>
        <taxon>Bacteria</taxon>
        <taxon>Pseudomonadati</taxon>
        <taxon>Bacteroidota</taxon>
        <taxon>Chitinophagia</taxon>
        <taxon>Chitinophagales</taxon>
        <taxon>Chitinophagaceae</taxon>
        <taxon>Puia</taxon>
    </lineage>
</organism>
<evidence type="ECO:0000313" key="1">
    <source>
        <dbReference type="EMBL" id="GGA91933.1"/>
    </source>
</evidence>
<protein>
    <recommendedName>
        <fullName evidence="3">Class I SAM-dependent methyltransferase</fullName>
    </recommendedName>
</protein>
<dbReference type="Gene3D" id="3.40.50.150">
    <property type="entry name" value="Vaccinia Virus protein VP39"/>
    <property type="match status" value="1"/>
</dbReference>
<dbReference type="EMBL" id="BMJC01000001">
    <property type="protein sequence ID" value="GGA91933.1"/>
    <property type="molecule type" value="Genomic_DNA"/>
</dbReference>
<reference evidence="1" key="1">
    <citation type="journal article" date="2014" name="Int. J. Syst. Evol. Microbiol.">
        <title>Complete genome sequence of Corynebacterium casei LMG S-19264T (=DSM 44701T), isolated from a smear-ripened cheese.</title>
        <authorList>
            <consortium name="US DOE Joint Genome Institute (JGI-PGF)"/>
            <person name="Walter F."/>
            <person name="Albersmeier A."/>
            <person name="Kalinowski J."/>
            <person name="Ruckert C."/>
        </authorList>
    </citation>
    <scope>NUCLEOTIDE SEQUENCE</scope>
    <source>
        <strain evidence="1">CGMCC 1.15448</strain>
    </source>
</reference>
<dbReference type="Pfam" id="PF13489">
    <property type="entry name" value="Methyltransf_23"/>
    <property type="match status" value="1"/>
</dbReference>
<sequence length="302" mass="34621">MISLMPLIHYTTCPICHSTELEPVLHAEDHTVSHEPFVIWQCRQCSLRFTQDVPDAASIGPYYRSEDYISHSNTSKGLVNRLYHLVRKQTLLDKYRLVASATRKRQGRLLDIGAGTGAFVAHMQEKGWEVTGLEPDETAREVARADHRVQLLDTDNLYQLPADGFDAITLWHVLEHVHDLHSYIEQLKKLVRRGGRIFIAVPNYTSYDARVYKEAWAAYDVPRHLYHFSPEAMEVLLTGHELQLQYIRPMWYDAIYISMLSEKYRTKGGGSVVRAVVNGFTSNAKAFINKPRCSSLIYVISK</sequence>
<gene>
    <name evidence="1" type="ORF">GCM10011511_14140</name>
</gene>
<dbReference type="RefSeq" id="WP_229688806.1">
    <property type="nucleotide sequence ID" value="NZ_BMJC01000001.1"/>
</dbReference>
<dbReference type="CDD" id="cd02440">
    <property type="entry name" value="AdoMet_MTases"/>
    <property type="match status" value="1"/>
</dbReference>
<evidence type="ECO:0008006" key="3">
    <source>
        <dbReference type="Google" id="ProtNLM"/>
    </source>
</evidence>
<reference evidence="1" key="2">
    <citation type="submission" date="2020-09" db="EMBL/GenBank/DDBJ databases">
        <authorList>
            <person name="Sun Q."/>
            <person name="Zhou Y."/>
        </authorList>
    </citation>
    <scope>NUCLEOTIDE SEQUENCE</scope>
    <source>
        <strain evidence="1">CGMCC 1.15448</strain>
    </source>
</reference>
<dbReference type="SUPFAM" id="SSF53335">
    <property type="entry name" value="S-adenosyl-L-methionine-dependent methyltransferases"/>
    <property type="match status" value="1"/>
</dbReference>
<comment type="caution">
    <text evidence="1">The sequence shown here is derived from an EMBL/GenBank/DDBJ whole genome shotgun (WGS) entry which is preliminary data.</text>
</comment>
<dbReference type="PANTHER" id="PTHR43861:SF6">
    <property type="entry name" value="METHYLTRANSFERASE TYPE 11"/>
    <property type="match status" value="1"/>
</dbReference>
<name>A0A8J2UB19_9BACT</name>
<accession>A0A8J2UB19</accession>